<reference evidence="2" key="1">
    <citation type="journal article" date="2014" name="Front. Microbiol.">
        <title>High frequency of phylogenetically diverse reductive dehalogenase-homologous genes in deep subseafloor sedimentary metagenomes.</title>
        <authorList>
            <person name="Kawai M."/>
            <person name="Futagami T."/>
            <person name="Toyoda A."/>
            <person name="Takaki Y."/>
            <person name="Nishi S."/>
            <person name="Hori S."/>
            <person name="Arai W."/>
            <person name="Tsubouchi T."/>
            <person name="Morono Y."/>
            <person name="Uchiyama I."/>
            <person name="Ito T."/>
            <person name="Fujiyama A."/>
            <person name="Inagaki F."/>
            <person name="Takami H."/>
        </authorList>
    </citation>
    <scope>NUCLEOTIDE SEQUENCE</scope>
    <source>
        <strain evidence="2">Expedition CK06-06</strain>
    </source>
</reference>
<dbReference type="EMBL" id="BARS01050083">
    <property type="protein sequence ID" value="GAG45053.1"/>
    <property type="molecule type" value="Genomic_DNA"/>
</dbReference>
<evidence type="ECO:0000256" key="1">
    <source>
        <dbReference type="ARBA" id="ARBA00022729"/>
    </source>
</evidence>
<evidence type="ECO:0008006" key="3">
    <source>
        <dbReference type="Google" id="ProtNLM"/>
    </source>
</evidence>
<name>X0Y8L6_9ZZZZ</name>
<protein>
    <recommendedName>
        <fullName evidence="3">Lipoprotein SmpA/OmlA domain-containing protein</fullName>
    </recommendedName>
</protein>
<gene>
    <name evidence="2" type="ORF">S01H1_74831</name>
</gene>
<dbReference type="InterPro" id="IPR037873">
    <property type="entry name" value="BamE-like"/>
</dbReference>
<keyword evidence="1" id="KW-0732">Signal</keyword>
<dbReference type="AlphaFoldDB" id="X0Y8L6"/>
<dbReference type="Gene3D" id="3.30.1450.10">
    <property type="match status" value="1"/>
</dbReference>
<evidence type="ECO:0000313" key="2">
    <source>
        <dbReference type="EMBL" id="GAG45053.1"/>
    </source>
</evidence>
<proteinExistence type="predicted"/>
<accession>X0Y8L6</accession>
<comment type="caution">
    <text evidence="2">The sequence shown here is derived from an EMBL/GenBank/DDBJ whole genome shotgun (WGS) entry which is preliminary data.</text>
</comment>
<organism evidence="2">
    <name type="scientific">marine sediment metagenome</name>
    <dbReference type="NCBI Taxonomy" id="412755"/>
    <lineage>
        <taxon>unclassified sequences</taxon>
        <taxon>metagenomes</taxon>
        <taxon>ecological metagenomes</taxon>
    </lineage>
</organism>
<sequence length="129" mass="14844">MFLKMINGKYRLKILILAIVIMPMSGCMVTQGRGKYIEQEKLFLLKENETTETEVIELLGKPSRINSGIGDRGRIFVYDYEKTQITMLPPNEGGKRQTVSLFIDDTDVLRKITISDKPWQIKKKFIGDD</sequence>
<feature type="non-terminal residue" evidence="2">
    <location>
        <position position="129"/>
    </location>
</feature>